<name>A0A518H0N1_9BACT</name>
<dbReference type="KEGG" id="tpla:ElP_22880"/>
<accession>A0A518H0N1</accession>
<keyword evidence="4" id="KW-1185">Reference proteome</keyword>
<dbReference type="InterPro" id="IPR038721">
    <property type="entry name" value="IS701-like_DDE_dom"/>
</dbReference>
<sequence>MNRTYTPELAPDVLDRLAAYAAGFRDDFNRPRQAAWCGVYLRGLIQDGDRKSAEPMAARVPPPAGLEVSDPDQALQQFLGQSTWDEQAVPKRYWATMAADFADPAGIFAIDDTTFPKQGTRSVGVQRQYCGVLGKKANCQCAVSVHYVSPKGHYPLDMRLYLPESWLGDEPRLDKAGVPEDQRRPLTKGQIALELLDRVRAEGLPGGLVVADSGYGVSGPSRDGLAARGLHYIVGVTDEMVVFTEQPRWVAPAAATGGRPQKRPRLAEGSPRPVSLKELAARTPRRKVTWREGTKGPMWGRFAWLRVWPGQGWATGQCAMAEPIWLLIEEQADGKLKYAFSNLPADTSRLRAVRLWRSRWPVELGYQQMKEELGLDHHEGRSWRGFHHHACLVMLAFGFLTLEQHRTRRGRSRPGKKGEAEVR</sequence>
<evidence type="ECO:0000256" key="1">
    <source>
        <dbReference type="SAM" id="MobiDB-lite"/>
    </source>
</evidence>
<dbReference type="Proteomes" id="UP000317835">
    <property type="component" value="Chromosome"/>
</dbReference>
<dbReference type="PANTHER" id="PTHR33627">
    <property type="entry name" value="TRANSPOSASE"/>
    <property type="match status" value="1"/>
</dbReference>
<evidence type="ECO:0000313" key="4">
    <source>
        <dbReference type="Proteomes" id="UP000317835"/>
    </source>
</evidence>
<dbReference type="OrthoDB" id="5525203at2"/>
<dbReference type="AlphaFoldDB" id="A0A518H0N1"/>
<dbReference type="PANTHER" id="PTHR33627:SF1">
    <property type="entry name" value="TRANSPOSASE"/>
    <property type="match status" value="1"/>
</dbReference>
<dbReference type="InterPro" id="IPR039365">
    <property type="entry name" value="IS701-like"/>
</dbReference>
<dbReference type="RefSeq" id="WP_145269262.1">
    <property type="nucleotide sequence ID" value="NZ_CP036426.1"/>
</dbReference>
<dbReference type="EMBL" id="CP036426">
    <property type="protein sequence ID" value="QDV34402.1"/>
    <property type="molecule type" value="Genomic_DNA"/>
</dbReference>
<feature type="region of interest" description="Disordered" evidence="1">
    <location>
        <begin position="253"/>
        <end position="272"/>
    </location>
</feature>
<feature type="domain" description="Transposase IS701-like DDE" evidence="2">
    <location>
        <begin position="24"/>
        <end position="297"/>
    </location>
</feature>
<gene>
    <name evidence="3" type="ORF">ElP_22880</name>
</gene>
<evidence type="ECO:0000259" key="2">
    <source>
        <dbReference type="Pfam" id="PF13546"/>
    </source>
</evidence>
<evidence type="ECO:0000313" key="3">
    <source>
        <dbReference type="EMBL" id="QDV34402.1"/>
    </source>
</evidence>
<dbReference type="InterPro" id="IPR012337">
    <property type="entry name" value="RNaseH-like_sf"/>
</dbReference>
<organism evidence="3 4">
    <name type="scientific">Tautonia plasticadhaerens</name>
    <dbReference type="NCBI Taxonomy" id="2527974"/>
    <lineage>
        <taxon>Bacteria</taxon>
        <taxon>Pseudomonadati</taxon>
        <taxon>Planctomycetota</taxon>
        <taxon>Planctomycetia</taxon>
        <taxon>Isosphaerales</taxon>
        <taxon>Isosphaeraceae</taxon>
        <taxon>Tautonia</taxon>
    </lineage>
</organism>
<proteinExistence type="predicted"/>
<reference evidence="3 4" key="1">
    <citation type="submission" date="2019-02" db="EMBL/GenBank/DDBJ databases">
        <title>Deep-cultivation of Planctomycetes and their phenomic and genomic characterization uncovers novel biology.</title>
        <authorList>
            <person name="Wiegand S."/>
            <person name="Jogler M."/>
            <person name="Boedeker C."/>
            <person name="Pinto D."/>
            <person name="Vollmers J."/>
            <person name="Rivas-Marin E."/>
            <person name="Kohn T."/>
            <person name="Peeters S.H."/>
            <person name="Heuer A."/>
            <person name="Rast P."/>
            <person name="Oberbeckmann S."/>
            <person name="Bunk B."/>
            <person name="Jeske O."/>
            <person name="Meyerdierks A."/>
            <person name="Storesund J.E."/>
            <person name="Kallscheuer N."/>
            <person name="Luecker S."/>
            <person name="Lage O.M."/>
            <person name="Pohl T."/>
            <person name="Merkel B.J."/>
            <person name="Hornburger P."/>
            <person name="Mueller R.-W."/>
            <person name="Bruemmer F."/>
            <person name="Labrenz M."/>
            <person name="Spormann A.M."/>
            <person name="Op den Camp H."/>
            <person name="Overmann J."/>
            <person name="Amann R."/>
            <person name="Jetten M.S.M."/>
            <person name="Mascher T."/>
            <person name="Medema M.H."/>
            <person name="Devos D.P."/>
            <person name="Kaster A.-K."/>
            <person name="Ovreas L."/>
            <person name="Rohde M."/>
            <person name="Galperin M.Y."/>
            <person name="Jogler C."/>
        </authorList>
    </citation>
    <scope>NUCLEOTIDE SEQUENCE [LARGE SCALE GENOMIC DNA]</scope>
    <source>
        <strain evidence="3 4">ElP</strain>
    </source>
</reference>
<dbReference type="SUPFAM" id="SSF53098">
    <property type="entry name" value="Ribonuclease H-like"/>
    <property type="match status" value="1"/>
</dbReference>
<dbReference type="Pfam" id="PF13546">
    <property type="entry name" value="DDE_5"/>
    <property type="match status" value="1"/>
</dbReference>
<dbReference type="NCBIfam" id="NF033540">
    <property type="entry name" value="transpos_IS701"/>
    <property type="match status" value="1"/>
</dbReference>
<protein>
    <submittedName>
        <fullName evidence="3">Transposase DDE domain protein</fullName>
    </submittedName>
</protein>